<name>A0ABQ9G1X3_9NEOP</name>
<feature type="compositionally biased region" description="Low complexity" evidence="1">
    <location>
        <begin position="62"/>
        <end position="82"/>
    </location>
</feature>
<evidence type="ECO:0000256" key="2">
    <source>
        <dbReference type="SAM" id="Phobius"/>
    </source>
</evidence>
<gene>
    <name evidence="3" type="ORF">PR048_032308</name>
</gene>
<keyword evidence="2" id="KW-0812">Transmembrane</keyword>
<evidence type="ECO:0000313" key="3">
    <source>
        <dbReference type="EMBL" id="KAJ8866465.1"/>
    </source>
</evidence>
<comment type="caution">
    <text evidence="3">The sequence shown here is derived from an EMBL/GenBank/DDBJ whole genome shotgun (WGS) entry which is preliminary data.</text>
</comment>
<accession>A0ABQ9G1X3</accession>
<feature type="region of interest" description="Disordered" evidence="1">
    <location>
        <begin position="62"/>
        <end position="84"/>
    </location>
</feature>
<evidence type="ECO:0000313" key="4">
    <source>
        <dbReference type="Proteomes" id="UP001159363"/>
    </source>
</evidence>
<sequence length="388" mass="42853">MRNEDNGGVNKAVAPRDIRLLMEVVECAVAGLVMKGGGLGGLVGWLVLFRLAGKGRERGVVERGTASLTSRRPPLNSPLSSRKPTPFFRKCPSYLPPPSPSKTPPHPPEFFSTWLNNSLSIRPWDAAAKFVSYLISISHFGTKIDESEIQNHEISLAQHFYTVTKIKLDPGSELGSFDLGSGKMVVQQGSYEAIKSTAKVHRTAFVRTHRILHLRLQQNASGRELTPTTALHETLAQHAPEEYIRLQHTRPAGALKWRGVNGENDAKTCRASTIPAGHTHTSSPSVRTQSHGYKAVHDKYFPGGHQTDNLSREDAYRKNHGLGSVGPVPWPPRSPDLTPSRLFPLSYHEGYGKWDSCDTLGGSYRTNQRDDWKTEHTPTCASIYALLV</sequence>
<organism evidence="3 4">
    <name type="scientific">Dryococelus australis</name>
    <dbReference type="NCBI Taxonomy" id="614101"/>
    <lineage>
        <taxon>Eukaryota</taxon>
        <taxon>Metazoa</taxon>
        <taxon>Ecdysozoa</taxon>
        <taxon>Arthropoda</taxon>
        <taxon>Hexapoda</taxon>
        <taxon>Insecta</taxon>
        <taxon>Pterygota</taxon>
        <taxon>Neoptera</taxon>
        <taxon>Polyneoptera</taxon>
        <taxon>Phasmatodea</taxon>
        <taxon>Verophasmatodea</taxon>
        <taxon>Anareolatae</taxon>
        <taxon>Phasmatidae</taxon>
        <taxon>Eurycanthinae</taxon>
        <taxon>Dryococelus</taxon>
    </lineage>
</organism>
<dbReference type="EMBL" id="JARBHB010000016">
    <property type="protein sequence ID" value="KAJ8866465.1"/>
    <property type="molecule type" value="Genomic_DNA"/>
</dbReference>
<proteinExistence type="predicted"/>
<reference evidence="3 4" key="1">
    <citation type="submission" date="2023-02" db="EMBL/GenBank/DDBJ databases">
        <title>LHISI_Scaffold_Assembly.</title>
        <authorList>
            <person name="Stuart O.P."/>
            <person name="Cleave R."/>
            <person name="Magrath M.J.L."/>
            <person name="Mikheyev A.S."/>
        </authorList>
    </citation>
    <scope>NUCLEOTIDE SEQUENCE [LARGE SCALE GENOMIC DNA]</scope>
    <source>
        <strain evidence="3">Daus_M_001</strain>
        <tissue evidence="3">Leg muscle</tissue>
    </source>
</reference>
<dbReference type="Proteomes" id="UP001159363">
    <property type="component" value="Chromosome 15"/>
</dbReference>
<keyword evidence="2" id="KW-0472">Membrane</keyword>
<feature type="transmembrane region" description="Helical" evidence="2">
    <location>
        <begin position="28"/>
        <end position="48"/>
    </location>
</feature>
<keyword evidence="2" id="KW-1133">Transmembrane helix</keyword>
<protein>
    <submittedName>
        <fullName evidence="3">Uncharacterized protein</fullName>
    </submittedName>
</protein>
<keyword evidence="4" id="KW-1185">Reference proteome</keyword>
<evidence type="ECO:0000256" key="1">
    <source>
        <dbReference type="SAM" id="MobiDB-lite"/>
    </source>
</evidence>